<evidence type="ECO:0000313" key="5">
    <source>
        <dbReference type="Proteomes" id="UP000036681"/>
    </source>
</evidence>
<keyword evidence="3" id="KW-1015">Disulfide bond</keyword>
<evidence type="ECO:0000259" key="4">
    <source>
        <dbReference type="Pfam" id="PF01826"/>
    </source>
</evidence>
<dbReference type="CDD" id="cd19941">
    <property type="entry name" value="TIL"/>
    <property type="match status" value="1"/>
</dbReference>
<evidence type="ECO:0000313" key="6">
    <source>
        <dbReference type="WBParaSite" id="ALUE_0000395501-mRNA-1"/>
    </source>
</evidence>
<keyword evidence="5" id="KW-1185">Reference proteome</keyword>
<organism evidence="5 6">
    <name type="scientific">Ascaris lumbricoides</name>
    <name type="common">Giant roundworm</name>
    <dbReference type="NCBI Taxonomy" id="6252"/>
    <lineage>
        <taxon>Eukaryota</taxon>
        <taxon>Metazoa</taxon>
        <taxon>Ecdysozoa</taxon>
        <taxon>Nematoda</taxon>
        <taxon>Chromadorea</taxon>
        <taxon>Rhabditida</taxon>
        <taxon>Spirurina</taxon>
        <taxon>Ascaridomorpha</taxon>
        <taxon>Ascaridoidea</taxon>
        <taxon>Ascarididae</taxon>
        <taxon>Ascaris</taxon>
    </lineage>
</organism>
<dbReference type="PANTHER" id="PTHR23259:SF70">
    <property type="entry name" value="ACCESSORY GLAND PROTEIN ACP62F-RELATED"/>
    <property type="match status" value="1"/>
</dbReference>
<reference evidence="6" key="1">
    <citation type="submission" date="2017-02" db="UniProtKB">
        <authorList>
            <consortium name="WormBaseParasite"/>
        </authorList>
    </citation>
    <scope>IDENTIFICATION</scope>
</reference>
<dbReference type="InterPro" id="IPR002919">
    <property type="entry name" value="TIL_dom"/>
</dbReference>
<dbReference type="SUPFAM" id="SSF57567">
    <property type="entry name" value="Serine protease inhibitors"/>
    <property type="match status" value="1"/>
</dbReference>
<dbReference type="PANTHER" id="PTHR23259">
    <property type="entry name" value="RIDDLE"/>
    <property type="match status" value="1"/>
</dbReference>
<evidence type="ECO:0000256" key="2">
    <source>
        <dbReference type="ARBA" id="ARBA00022900"/>
    </source>
</evidence>
<proteinExistence type="predicted"/>
<accession>A0A0M3HPS1</accession>
<keyword evidence="2" id="KW-0722">Serine protease inhibitor</keyword>
<evidence type="ECO:0000256" key="3">
    <source>
        <dbReference type="ARBA" id="ARBA00023157"/>
    </source>
</evidence>
<sequence length="74" mass="8421">LISGYLERHLRHRSRGYHCGPNEHFTNCGTACEPSCRRPEPSVCTMQCLVGVCQCNKGYYRHETKGCVQRSQCS</sequence>
<dbReference type="Proteomes" id="UP000036681">
    <property type="component" value="Unplaced"/>
</dbReference>
<dbReference type="GO" id="GO:0004867">
    <property type="term" value="F:serine-type endopeptidase inhibitor activity"/>
    <property type="evidence" value="ECO:0007669"/>
    <property type="project" value="UniProtKB-KW"/>
</dbReference>
<protein>
    <submittedName>
        <fullName evidence="6">TIL domain-containing protein</fullName>
    </submittedName>
</protein>
<feature type="domain" description="TIL" evidence="4">
    <location>
        <begin position="19"/>
        <end position="73"/>
    </location>
</feature>
<name>A0A0M3HPS1_ASCLU</name>
<dbReference type="InterPro" id="IPR036084">
    <property type="entry name" value="Ser_inhib-like_sf"/>
</dbReference>
<dbReference type="AlphaFoldDB" id="A0A0M3HPS1"/>
<dbReference type="Pfam" id="PF01826">
    <property type="entry name" value="TIL"/>
    <property type="match status" value="1"/>
</dbReference>
<keyword evidence="1" id="KW-0646">Protease inhibitor</keyword>
<dbReference type="InterPro" id="IPR051368">
    <property type="entry name" value="SerProtInhib-TIL_Domain"/>
</dbReference>
<dbReference type="Gene3D" id="2.10.25.10">
    <property type="entry name" value="Laminin"/>
    <property type="match status" value="1"/>
</dbReference>
<dbReference type="WBParaSite" id="ALUE_0000395501-mRNA-1">
    <property type="protein sequence ID" value="ALUE_0000395501-mRNA-1"/>
    <property type="gene ID" value="ALUE_0000395501"/>
</dbReference>
<evidence type="ECO:0000256" key="1">
    <source>
        <dbReference type="ARBA" id="ARBA00022690"/>
    </source>
</evidence>